<evidence type="ECO:0000256" key="1">
    <source>
        <dbReference type="ARBA" id="ARBA00023015"/>
    </source>
</evidence>
<evidence type="ECO:0000313" key="5">
    <source>
        <dbReference type="Proteomes" id="UP000306229"/>
    </source>
</evidence>
<dbReference type="InterPro" id="IPR046532">
    <property type="entry name" value="DUF6597"/>
</dbReference>
<dbReference type="Pfam" id="PF20240">
    <property type="entry name" value="DUF6597"/>
    <property type="match status" value="1"/>
</dbReference>
<organism evidence="4 5">
    <name type="scientific">Aureibaculum algae</name>
    <dbReference type="NCBI Taxonomy" id="2584122"/>
    <lineage>
        <taxon>Bacteria</taxon>
        <taxon>Pseudomonadati</taxon>
        <taxon>Bacteroidota</taxon>
        <taxon>Flavobacteriia</taxon>
        <taxon>Flavobacteriales</taxon>
        <taxon>Flavobacteriaceae</taxon>
        <taxon>Aureibaculum</taxon>
    </lineage>
</organism>
<dbReference type="AlphaFoldDB" id="A0A5B7TLT8"/>
<dbReference type="OrthoDB" id="635259at2"/>
<reference evidence="4 5" key="1">
    <citation type="submission" date="2019-05" db="EMBL/GenBank/DDBJ databases">
        <title>Algicella ahnfeltiae gen. nov., sp. nov., a novel marine bacterium of the family Flavobacteriaceae isolated from a red alga.</title>
        <authorList>
            <person name="Nedashkovskaya O.I."/>
            <person name="Kukhlevskiy A.D."/>
            <person name="Kim S.-G."/>
            <person name="Zhukova N.V."/>
            <person name="Mikhailov V.V."/>
        </authorList>
    </citation>
    <scope>NUCLEOTIDE SEQUENCE [LARGE SCALE GENOMIC DNA]</scope>
    <source>
        <strain evidence="4 5">10Alg115</strain>
    </source>
</reference>
<dbReference type="SUPFAM" id="SSF46689">
    <property type="entry name" value="Homeodomain-like"/>
    <property type="match status" value="1"/>
</dbReference>
<name>A0A5B7TLT8_9FLAO</name>
<sequence>MRTDKQHITSKRIDVPSEFQSFFSHFYSAQNNTNQAITKTLLPNFQTIMVFSFGTPIHFNTVNNTQINLEKCIVLGPIKQPFDYTLSSGAEMLVVHFKNDAFYRFFSKVIISDLLPINPDALLNQNCFTNLWHLIKNEATNNRINLMLDFCKPYLKSSETAFENFQKHKDYYTVFNPIKMIAQETNQSERTIQLNHKKYFGYTAKEKSRYERFIQAIELLQNQTSKIDWFEIIETCGYYDQSQLIHDFKHFTNYSPNQYLKFQQNVCSAK</sequence>
<protein>
    <submittedName>
        <fullName evidence="4">AraC family transcriptional regulator</fullName>
    </submittedName>
</protein>
<dbReference type="EMBL" id="CP040749">
    <property type="protein sequence ID" value="QCX37355.1"/>
    <property type="molecule type" value="Genomic_DNA"/>
</dbReference>
<evidence type="ECO:0000313" key="4">
    <source>
        <dbReference type="EMBL" id="QCX37355.1"/>
    </source>
</evidence>
<dbReference type="InterPro" id="IPR009057">
    <property type="entry name" value="Homeodomain-like_sf"/>
</dbReference>
<evidence type="ECO:0000259" key="3">
    <source>
        <dbReference type="PROSITE" id="PS01124"/>
    </source>
</evidence>
<dbReference type="GO" id="GO:0003700">
    <property type="term" value="F:DNA-binding transcription factor activity"/>
    <property type="evidence" value="ECO:0007669"/>
    <property type="project" value="InterPro"/>
</dbReference>
<dbReference type="KEGG" id="fbe:FF125_02475"/>
<dbReference type="Pfam" id="PF12833">
    <property type="entry name" value="HTH_18"/>
    <property type="match status" value="1"/>
</dbReference>
<dbReference type="PROSITE" id="PS01124">
    <property type="entry name" value="HTH_ARAC_FAMILY_2"/>
    <property type="match status" value="1"/>
</dbReference>
<accession>A0A5B7TLT8</accession>
<dbReference type="GO" id="GO:0043565">
    <property type="term" value="F:sequence-specific DNA binding"/>
    <property type="evidence" value="ECO:0007669"/>
    <property type="project" value="InterPro"/>
</dbReference>
<gene>
    <name evidence="4" type="ORF">FF125_02475</name>
</gene>
<evidence type="ECO:0000256" key="2">
    <source>
        <dbReference type="ARBA" id="ARBA00023163"/>
    </source>
</evidence>
<keyword evidence="2" id="KW-0804">Transcription</keyword>
<dbReference type="Proteomes" id="UP000306229">
    <property type="component" value="Chromosome"/>
</dbReference>
<dbReference type="RefSeq" id="WP_138948294.1">
    <property type="nucleotide sequence ID" value="NZ_CP040749.1"/>
</dbReference>
<dbReference type="InterPro" id="IPR018060">
    <property type="entry name" value="HTH_AraC"/>
</dbReference>
<dbReference type="Gene3D" id="1.10.10.60">
    <property type="entry name" value="Homeodomain-like"/>
    <property type="match status" value="1"/>
</dbReference>
<keyword evidence="1" id="KW-0805">Transcription regulation</keyword>
<proteinExistence type="predicted"/>
<feature type="domain" description="HTH araC/xylS-type" evidence="3">
    <location>
        <begin position="178"/>
        <end position="262"/>
    </location>
</feature>
<dbReference type="SMART" id="SM00342">
    <property type="entry name" value="HTH_ARAC"/>
    <property type="match status" value="1"/>
</dbReference>
<keyword evidence="5" id="KW-1185">Reference proteome</keyword>